<feature type="transmembrane region" description="Helical" evidence="9">
    <location>
        <begin position="187"/>
        <end position="205"/>
    </location>
</feature>
<evidence type="ECO:0000256" key="9">
    <source>
        <dbReference type="SAM" id="Phobius"/>
    </source>
</evidence>
<feature type="transmembrane region" description="Helical" evidence="9">
    <location>
        <begin position="399"/>
        <end position="417"/>
    </location>
</feature>
<keyword evidence="6" id="KW-0029">Amino-acid transport</keyword>
<dbReference type="RefSeq" id="WP_136334881.1">
    <property type="nucleotide sequence ID" value="NZ_QXMP01000001.1"/>
</dbReference>
<dbReference type="PANTHER" id="PTHR30588:SF0">
    <property type="entry name" value="BRANCHED-CHAIN AMINO ACID PERMEASE BRNQ"/>
    <property type="match status" value="1"/>
</dbReference>
<accession>A0A4S3M4Y6</accession>
<feature type="transmembrane region" description="Helical" evidence="9">
    <location>
        <begin position="108"/>
        <end position="131"/>
    </location>
</feature>
<keyword evidence="4" id="KW-1003">Cell membrane</keyword>
<keyword evidence="7 9" id="KW-1133">Transmembrane helix</keyword>
<comment type="caution">
    <text evidence="10">The sequence shown here is derived from an EMBL/GenBank/DDBJ whole genome shotgun (WGS) entry which is preliminary data.</text>
</comment>
<gene>
    <name evidence="10" type="ORF">E7Z59_03425</name>
</gene>
<protein>
    <submittedName>
        <fullName evidence="10">Branched-chain amino acid ABC transporter substrate-binding protein</fullName>
    </submittedName>
</protein>
<proteinExistence type="inferred from homology"/>
<dbReference type="GO" id="GO:0005886">
    <property type="term" value="C:plasma membrane"/>
    <property type="evidence" value="ECO:0007669"/>
    <property type="project" value="UniProtKB-SubCell"/>
</dbReference>
<dbReference type="InterPro" id="IPR004685">
    <property type="entry name" value="Brnchd-chn_aa_trnsp_Livcs"/>
</dbReference>
<dbReference type="AlphaFoldDB" id="A0A4S3M4Y6"/>
<evidence type="ECO:0000256" key="8">
    <source>
        <dbReference type="ARBA" id="ARBA00023136"/>
    </source>
</evidence>
<feature type="transmembrane region" description="Helical" evidence="9">
    <location>
        <begin position="271"/>
        <end position="293"/>
    </location>
</feature>
<feature type="transmembrane region" description="Helical" evidence="9">
    <location>
        <begin position="332"/>
        <end position="353"/>
    </location>
</feature>
<evidence type="ECO:0000256" key="4">
    <source>
        <dbReference type="ARBA" id="ARBA00022475"/>
    </source>
</evidence>
<evidence type="ECO:0000256" key="3">
    <source>
        <dbReference type="ARBA" id="ARBA00022448"/>
    </source>
</evidence>
<dbReference type="Gene3D" id="1.20.1740.10">
    <property type="entry name" value="Amino acid/polyamine transporter I"/>
    <property type="match status" value="1"/>
</dbReference>
<keyword evidence="11" id="KW-1185">Reference proteome</keyword>
<dbReference type="GO" id="GO:0015818">
    <property type="term" value="P:isoleucine transport"/>
    <property type="evidence" value="ECO:0007669"/>
    <property type="project" value="TreeGrafter"/>
</dbReference>
<dbReference type="GO" id="GO:0015188">
    <property type="term" value="F:L-isoleucine transmembrane transporter activity"/>
    <property type="evidence" value="ECO:0007669"/>
    <property type="project" value="TreeGrafter"/>
</dbReference>
<name>A0A4S3M4Y6_9FLAO</name>
<evidence type="ECO:0000256" key="1">
    <source>
        <dbReference type="ARBA" id="ARBA00004651"/>
    </source>
</evidence>
<dbReference type="PANTHER" id="PTHR30588">
    <property type="entry name" value="BRANCHED-CHAIN AMINO ACID TRANSPORT SYSTEM 2 CARRIER PROTEIN"/>
    <property type="match status" value="1"/>
</dbReference>
<keyword evidence="5 9" id="KW-0812">Transmembrane</keyword>
<reference evidence="10 11" key="1">
    <citation type="submission" date="2019-04" db="EMBL/GenBank/DDBJ databases">
        <title>Draft genome sequence of Robertkochia marina CC-AMO-30D.</title>
        <authorList>
            <person name="Hameed A."/>
            <person name="Lin S.-Y."/>
            <person name="Shahina M."/>
            <person name="Lai W.-A."/>
            <person name="Young C.-C."/>
        </authorList>
    </citation>
    <scope>NUCLEOTIDE SEQUENCE [LARGE SCALE GENOMIC DNA]</scope>
    <source>
        <strain evidence="10 11">CC-AMO-30D</strain>
    </source>
</reference>
<feature type="transmembrane region" description="Helical" evidence="9">
    <location>
        <begin position="143"/>
        <end position="167"/>
    </location>
</feature>
<sequence length="423" mass="46353">MRYTKLTLITSFALFSLFFGAGNIILPPFLGFTTGSNWMWVAVGFMITAVIIPILGIRAHARLQGSMLDFANRISPLFSLVFCSLVYLIAVCLPSPRTASLTHEMAVAPYFEVSSLLTSTVYFTGVFFFVYFRSKILDNIGKFLTPFILTLLCLVILMVVFGDLSLANSIAGNATVTEGILEGYQTFDAMGAVVVGAVIIISLNYKTDLAYRDRKKIITRAGIMAGLGLCLIYCGLIYSGALLSGIYEQGLDRSGILNNMIFYALGEKGHFFLSVLIALACFSTTVGIITGASDFVKGISRESDLAYRAAALLGCIIGILVGQFKVDLIIDLAIPALLFIYPLIIIFIILHNLPENLVRPDTFKWVTYTVILFCVPDVLNALGYSWASEQLTAITPWKTTEFSWAAPALLVFLLFQIKKPAKT</sequence>
<evidence type="ECO:0000256" key="6">
    <source>
        <dbReference type="ARBA" id="ARBA00022970"/>
    </source>
</evidence>
<comment type="subcellular location">
    <subcellularLocation>
        <location evidence="1">Cell membrane</location>
        <topology evidence="1">Multi-pass membrane protein</topology>
    </subcellularLocation>
</comment>
<keyword evidence="3" id="KW-0813">Transport</keyword>
<dbReference type="GO" id="GO:0005304">
    <property type="term" value="F:L-valine transmembrane transporter activity"/>
    <property type="evidence" value="ECO:0007669"/>
    <property type="project" value="TreeGrafter"/>
</dbReference>
<evidence type="ECO:0000256" key="7">
    <source>
        <dbReference type="ARBA" id="ARBA00022989"/>
    </source>
</evidence>
<evidence type="ECO:0000256" key="5">
    <source>
        <dbReference type="ARBA" id="ARBA00022692"/>
    </source>
</evidence>
<feature type="transmembrane region" description="Helical" evidence="9">
    <location>
        <begin position="217"/>
        <end position="238"/>
    </location>
</feature>
<dbReference type="Pfam" id="PF05525">
    <property type="entry name" value="Branch_AA_trans"/>
    <property type="match status" value="1"/>
</dbReference>
<evidence type="ECO:0000313" key="10">
    <source>
        <dbReference type="EMBL" id="THD69391.1"/>
    </source>
</evidence>
<dbReference type="EMBL" id="SSMC01000001">
    <property type="protein sequence ID" value="THD69391.1"/>
    <property type="molecule type" value="Genomic_DNA"/>
</dbReference>
<keyword evidence="8 9" id="KW-0472">Membrane</keyword>
<dbReference type="Proteomes" id="UP000305939">
    <property type="component" value="Unassembled WGS sequence"/>
</dbReference>
<dbReference type="OrthoDB" id="9783920at2"/>
<dbReference type="GO" id="GO:0015190">
    <property type="term" value="F:L-leucine transmembrane transporter activity"/>
    <property type="evidence" value="ECO:0007669"/>
    <property type="project" value="TreeGrafter"/>
</dbReference>
<evidence type="ECO:0000313" key="11">
    <source>
        <dbReference type="Proteomes" id="UP000305939"/>
    </source>
</evidence>
<evidence type="ECO:0000256" key="2">
    <source>
        <dbReference type="ARBA" id="ARBA00008540"/>
    </source>
</evidence>
<feature type="transmembrane region" description="Helical" evidence="9">
    <location>
        <begin position="38"/>
        <end position="57"/>
    </location>
</feature>
<feature type="transmembrane region" description="Helical" evidence="9">
    <location>
        <begin position="305"/>
        <end position="326"/>
    </location>
</feature>
<feature type="transmembrane region" description="Helical" evidence="9">
    <location>
        <begin position="365"/>
        <end position="387"/>
    </location>
</feature>
<organism evidence="10 11">
    <name type="scientific">Robertkochia marina</name>
    <dbReference type="NCBI Taxonomy" id="1227945"/>
    <lineage>
        <taxon>Bacteria</taxon>
        <taxon>Pseudomonadati</taxon>
        <taxon>Bacteroidota</taxon>
        <taxon>Flavobacteriia</taxon>
        <taxon>Flavobacteriales</taxon>
        <taxon>Flavobacteriaceae</taxon>
        <taxon>Robertkochia</taxon>
    </lineage>
</organism>
<comment type="similarity">
    <text evidence="2">Belongs to the branched chain amino acid transporter family.</text>
</comment>
<feature type="transmembrane region" description="Helical" evidence="9">
    <location>
        <begin position="77"/>
        <end position="96"/>
    </location>
</feature>
<dbReference type="GO" id="GO:0015820">
    <property type="term" value="P:L-leucine transport"/>
    <property type="evidence" value="ECO:0007669"/>
    <property type="project" value="TreeGrafter"/>
</dbReference>